<sequence>MDISRIILSGLALTLGILTSVYFVVCWWRDPSKPHARALLFWAFSLFLMYWFQIPAILFSIRKVIVVSDFNLFFALTFPITFLAFIFIYLGILQIFEIQTERGKNFFTWSWFIFAIFFFTYHFIARKGVIETYSLPIVGNLLFYVPIRMLIIFITVRWFIKLKSRNIYSILGTGGIVMESALGLLRNFFVIKNTLIYPPQLWYFVIGSSRFFFITQTISIVLLVIGFYFLHLYYHRLRTAIHFSKETKERPQ</sequence>
<feature type="transmembrane region" description="Helical" evidence="1">
    <location>
        <begin position="211"/>
        <end position="234"/>
    </location>
</feature>
<organism evidence="2 3">
    <name type="scientific">Candidatus Doudnabacteria bacterium RIFCSPHIGHO2_01_FULL_45_18</name>
    <dbReference type="NCBI Taxonomy" id="1817823"/>
    <lineage>
        <taxon>Bacteria</taxon>
        <taxon>Candidatus Doudnaibacteriota</taxon>
    </lineage>
</organism>
<dbReference type="AlphaFoldDB" id="A0A1F5NRL2"/>
<feature type="transmembrane region" description="Helical" evidence="1">
    <location>
        <begin position="105"/>
        <end position="125"/>
    </location>
</feature>
<comment type="caution">
    <text evidence="2">The sequence shown here is derived from an EMBL/GenBank/DDBJ whole genome shotgun (WGS) entry which is preliminary data.</text>
</comment>
<dbReference type="EMBL" id="MFEJ01000015">
    <property type="protein sequence ID" value="OGE80315.1"/>
    <property type="molecule type" value="Genomic_DNA"/>
</dbReference>
<feature type="transmembrane region" description="Helical" evidence="1">
    <location>
        <begin position="73"/>
        <end position="93"/>
    </location>
</feature>
<feature type="transmembrane region" description="Helical" evidence="1">
    <location>
        <begin position="6"/>
        <end position="27"/>
    </location>
</feature>
<evidence type="ECO:0000313" key="2">
    <source>
        <dbReference type="EMBL" id="OGE80315.1"/>
    </source>
</evidence>
<keyword evidence="1" id="KW-0812">Transmembrane</keyword>
<protein>
    <recommendedName>
        <fullName evidence="4">Histidine kinase N-terminal 7TM region domain-containing protein</fullName>
    </recommendedName>
</protein>
<name>A0A1F5NRL2_9BACT</name>
<gene>
    <name evidence="2" type="ORF">A2660_02200</name>
</gene>
<feature type="transmembrane region" description="Helical" evidence="1">
    <location>
        <begin position="137"/>
        <end position="160"/>
    </location>
</feature>
<evidence type="ECO:0000256" key="1">
    <source>
        <dbReference type="SAM" id="Phobius"/>
    </source>
</evidence>
<accession>A0A1F5NRL2</accession>
<keyword evidence="1" id="KW-1133">Transmembrane helix</keyword>
<dbReference type="Proteomes" id="UP000176233">
    <property type="component" value="Unassembled WGS sequence"/>
</dbReference>
<feature type="transmembrane region" description="Helical" evidence="1">
    <location>
        <begin position="39"/>
        <end position="61"/>
    </location>
</feature>
<proteinExistence type="predicted"/>
<evidence type="ECO:0008006" key="4">
    <source>
        <dbReference type="Google" id="ProtNLM"/>
    </source>
</evidence>
<keyword evidence="1" id="KW-0472">Membrane</keyword>
<feature type="transmembrane region" description="Helical" evidence="1">
    <location>
        <begin position="167"/>
        <end position="191"/>
    </location>
</feature>
<reference evidence="2 3" key="1">
    <citation type="journal article" date="2016" name="Nat. Commun.">
        <title>Thousands of microbial genomes shed light on interconnected biogeochemical processes in an aquifer system.</title>
        <authorList>
            <person name="Anantharaman K."/>
            <person name="Brown C.T."/>
            <person name="Hug L.A."/>
            <person name="Sharon I."/>
            <person name="Castelle C.J."/>
            <person name="Probst A.J."/>
            <person name="Thomas B.C."/>
            <person name="Singh A."/>
            <person name="Wilkins M.J."/>
            <person name="Karaoz U."/>
            <person name="Brodie E.L."/>
            <person name="Williams K.H."/>
            <person name="Hubbard S.S."/>
            <person name="Banfield J.F."/>
        </authorList>
    </citation>
    <scope>NUCLEOTIDE SEQUENCE [LARGE SCALE GENOMIC DNA]</scope>
</reference>
<evidence type="ECO:0000313" key="3">
    <source>
        <dbReference type="Proteomes" id="UP000176233"/>
    </source>
</evidence>